<accession>Q8XRQ7</accession>
<sequence length="172" mass="18956">MAPATVVLPWMISGTRAPLHQGSSSLDGRLPAWCSSPIPLFAHEQDFTGHHNTEPLRVVFLLVAQPLHCRQAIALNITDSANKAIGNSRKNPKKCERAIVLFSVEIARQSRISSRSAWPQPPTTQTMGFTWLSKPSAQNAATTTKLKRCNSGMCMRRGLMRMIQYPIDCGST</sequence>
<dbReference type="EMBL" id="AL646053">
    <property type="protein sequence ID" value="CAD17925.1"/>
    <property type="molecule type" value="Genomic_DNA"/>
</dbReference>
<dbReference type="AlphaFoldDB" id="Q8XRQ7"/>
<gene>
    <name evidence="1" type="ordered locus">RSp0774</name>
</gene>
<dbReference type="Proteomes" id="UP000001436">
    <property type="component" value="Plasmid pGMI1000MP"/>
</dbReference>
<keyword evidence="2" id="KW-1185">Reference proteome</keyword>
<dbReference type="HOGENOM" id="CLU_1554006_0_0_4"/>
<geneLocation type="plasmid" evidence="2">
    <name>megaplasmid Rsp</name>
</geneLocation>
<proteinExistence type="predicted"/>
<reference evidence="1 2" key="1">
    <citation type="journal article" date="2002" name="Nature">
        <title>Genome sequence of the plant pathogen Ralstonia solanacearum.</title>
        <authorList>
            <person name="Salanoubat M."/>
            <person name="Genin S."/>
            <person name="Artiguenave F."/>
            <person name="Gouzy J."/>
            <person name="Mangenot S."/>
            <person name="Arlat M."/>
            <person name="Billault A."/>
            <person name="Brottier P."/>
            <person name="Camus J.C."/>
            <person name="Cattolico L."/>
            <person name="Chandler M."/>
            <person name="Choisne N."/>
            <person name="Claudel-Renard C."/>
            <person name="Cunnac S."/>
            <person name="Demange N."/>
            <person name="Gaspin C."/>
            <person name="Lavie M."/>
            <person name="Moisan A."/>
            <person name="Robert C."/>
            <person name="Saurin W."/>
            <person name="Schiex T."/>
            <person name="Siguier P."/>
            <person name="Thebault P."/>
            <person name="Whalen M."/>
            <person name="Wincker P."/>
            <person name="Levy M."/>
            <person name="Weissenbach J."/>
            <person name="Boucher C.A."/>
        </authorList>
    </citation>
    <scope>NUCLEOTIDE SEQUENCE [LARGE SCALE GENOMIC DNA]</scope>
    <source>
        <strain evidence="2">ATCC BAA-1114 / GMI1000</strain>
    </source>
</reference>
<dbReference type="EnsemblBacteria" id="CAD17925">
    <property type="protein sequence ID" value="CAD17925"/>
    <property type="gene ID" value="RSp0774"/>
</dbReference>
<dbReference type="STRING" id="267608.RSp0774"/>
<dbReference type="KEGG" id="rso:RSp0774"/>
<evidence type="ECO:0000313" key="1">
    <source>
        <dbReference type="EMBL" id="CAD17925.1"/>
    </source>
</evidence>
<evidence type="ECO:0000313" key="2">
    <source>
        <dbReference type="Proteomes" id="UP000001436"/>
    </source>
</evidence>
<name>Q8XRQ7_RALN1</name>
<organism evidence="1 2">
    <name type="scientific">Ralstonia nicotianae (strain ATCC BAA-1114 / GMI1000)</name>
    <name type="common">Ralstonia solanacearum</name>
    <dbReference type="NCBI Taxonomy" id="267608"/>
    <lineage>
        <taxon>Bacteria</taxon>
        <taxon>Pseudomonadati</taxon>
        <taxon>Pseudomonadota</taxon>
        <taxon>Betaproteobacteria</taxon>
        <taxon>Burkholderiales</taxon>
        <taxon>Burkholderiaceae</taxon>
        <taxon>Ralstonia</taxon>
        <taxon>Ralstonia solanacearum species complex</taxon>
    </lineage>
</organism>
<protein>
    <submittedName>
        <fullName evidence="1">Uncharacterized protein</fullName>
    </submittedName>
</protein>